<protein>
    <submittedName>
        <fullName evidence="5">Diguanylate cyclase (GGDEF)-like protein</fullName>
    </submittedName>
</protein>
<reference evidence="5 6" key="1">
    <citation type="submission" date="2020-08" db="EMBL/GenBank/DDBJ databases">
        <title>Genomic Encyclopedia of Type Strains, Phase IV (KMG-IV): sequencing the most valuable type-strain genomes for metagenomic binning, comparative biology and taxonomic classification.</title>
        <authorList>
            <person name="Goeker M."/>
        </authorList>
    </citation>
    <scope>NUCLEOTIDE SEQUENCE [LARGE SCALE GENOMIC DNA]</scope>
    <source>
        <strain evidence="5 6">DSM 5895</strain>
    </source>
</reference>
<feature type="region of interest" description="Disordered" evidence="1">
    <location>
        <begin position="1"/>
        <end position="25"/>
    </location>
</feature>
<feature type="transmembrane region" description="Helical" evidence="2">
    <location>
        <begin position="295"/>
        <end position="318"/>
    </location>
</feature>
<dbReference type="InterPro" id="IPR052155">
    <property type="entry name" value="Biofilm_reg_signaling"/>
</dbReference>
<feature type="domain" description="EAL" evidence="3">
    <location>
        <begin position="507"/>
        <end position="756"/>
    </location>
</feature>
<dbReference type="Pfam" id="PF05228">
    <property type="entry name" value="CHASE4"/>
    <property type="match status" value="1"/>
</dbReference>
<dbReference type="SUPFAM" id="SSF55073">
    <property type="entry name" value="Nucleotide cyclase"/>
    <property type="match status" value="1"/>
</dbReference>
<dbReference type="Pfam" id="PF00990">
    <property type="entry name" value="GGDEF"/>
    <property type="match status" value="1"/>
</dbReference>
<dbReference type="PROSITE" id="PS50883">
    <property type="entry name" value="EAL"/>
    <property type="match status" value="1"/>
</dbReference>
<comment type="caution">
    <text evidence="5">The sequence shown here is derived from an EMBL/GenBank/DDBJ whole genome shotgun (WGS) entry which is preliminary data.</text>
</comment>
<dbReference type="RefSeq" id="WP_183189313.1">
    <property type="nucleotide sequence ID" value="NZ_JACICD010000003.1"/>
</dbReference>
<dbReference type="InterPro" id="IPR000160">
    <property type="entry name" value="GGDEF_dom"/>
</dbReference>
<dbReference type="SMART" id="SM00267">
    <property type="entry name" value="GGDEF"/>
    <property type="match status" value="1"/>
</dbReference>
<dbReference type="Pfam" id="PF00563">
    <property type="entry name" value="EAL"/>
    <property type="match status" value="1"/>
</dbReference>
<name>A0A839Z964_9HYPH</name>
<evidence type="ECO:0000313" key="5">
    <source>
        <dbReference type="EMBL" id="MBB3771115.1"/>
    </source>
</evidence>
<keyword evidence="6" id="KW-1185">Reference proteome</keyword>
<dbReference type="PANTHER" id="PTHR44757:SF2">
    <property type="entry name" value="BIOFILM ARCHITECTURE MAINTENANCE PROTEIN MBAA"/>
    <property type="match status" value="1"/>
</dbReference>
<evidence type="ECO:0000313" key="6">
    <source>
        <dbReference type="Proteomes" id="UP000533469"/>
    </source>
</evidence>
<dbReference type="InterPro" id="IPR001633">
    <property type="entry name" value="EAL_dom"/>
</dbReference>
<dbReference type="CDD" id="cd01948">
    <property type="entry name" value="EAL"/>
    <property type="match status" value="1"/>
</dbReference>
<keyword evidence="2" id="KW-1133">Transmembrane helix</keyword>
<evidence type="ECO:0000256" key="2">
    <source>
        <dbReference type="SAM" id="Phobius"/>
    </source>
</evidence>
<dbReference type="InterPro" id="IPR029787">
    <property type="entry name" value="Nucleotide_cyclase"/>
</dbReference>
<dbReference type="SMART" id="SM00052">
    <property type="entry name" value="EAL"/>
    <property type="match status" value="1"/>
</dbReference>
<dbReference type="AlphaFoldDB" id="A0A839Z964"/>
<dbReference type="PROSITE" id="PS50887">
    <property type="entry name" value="GGDEF"/>
    <property type="match status" value="1"/>
</dbReference>
<feature type="transmembrane region" description="Helical" evidence="2">
    <location>
        <begin position="34"/>
        <end position="56"/>
    </location>
</feature>
<dbReference type="NCBIfam" id="TIGR00254">
    <property type="entry name" value="GGDEF"/>
    <property type="match status" value="1"/>
</dbReference>
<dbReference type="Gene3D" id="3.30.70.270">
    <property type="match status" value="1"/>
</dbReference>
<accession>A0A839Z964</accession>
<feature type="domain" description="GGDEF" evidence="4">
    <location>
        <begin position="365"/>
        <end position="498"/>
    </location>
</feature>
<dbReference type="PANTHER" id="PTHR44757">
    <property type="entry name" value="DIGUANYLATE CYCLASE DGCP"/>
    <property type="match status" value="1"/>
</dbReference>
<evidence type="ECO:0000256" key="1">
    <source>
        <dbReference type="SAM" id="MobiDB-lite"/>
    </source>
</evidence>
<organism evidence="5 6">
    <name type="scientific">Ancylobacter tetraedralis</name>
    <dbReference type="NCBI Taxonomy" id="217068"/>
    <lineage>
        <taxon>Bacteria</taxon>
        <taxon>Pseudomonadati</taxon>
        <taxon>Pseudomonadota</taxon>
        <taxon>Alphaproteobacteria</taxon>
        <taxon>Hyphomicrobiales</taxon>
        <taxon>Xanthobacteraceae</taxon>
        <taxon>Ancylobacter</taxon>
    </lineage>
</organism>
<dbReference type="Proteomes" id="UP000533469">
    <property type="component" value="Unassembled WGS sequence"/>
</dbReference>
<dbReference type="CDD" id="cd01949">
    <property type="entry name" value="GGDEF"/>
    <property type="match status" value="1"/>
</dbReference>
<dbReference type="SUPFAM" id="SSF141868">
    <property type="entry name" value="EAL domain-like"/>
    <property type="match status" value="1"/>
</dbReference>
<dbReference type="InterPro" id="IPR043128">
    <property type="entry name" value="Rev_trsase/Diguanyl_cyclase"/>
</dbReference>
<sequence length="768" mass="83749">MRAPTGRLPDFPPHDTPSAVMRGSEASPKSDRTILAVALVIAAAIAAMVAFSLIAAERVDAASRARWAELMLDSLQRRAGDMERDLASFAHWDESVLRTAYFLDTEWVHENFGQWLHETQGHDRSYVVLEGGLGYASVNGTLVKVERAPFDSEALMPLVRGVQAAFLDQATRLAQVAPYGGSENTRPRQVEPIFRAGYLRIEGRPALVGAISITPDYGRVVSPKRVPPVAVTVIFLDGDFLRDVVAELHVTNPAVSDAPPSPERLSVAVPFHDGAIAPAWLNWEPENPGAALLRALLPALLGTAVLLLVAAAIILFYARRANREIAASEALATRLAYIDSLSGLANRSMLMRALAERLPRVTPQQRLAVLFLDLDGFKDINDTLGHYAGDLLLAEVGKRLNALDLPGMLAARFGGDEFVLLATVGPEDDEVAAIGAVVLDAIRQPVSIAGQMLVVGGSIGATIAPDHGTEASQLIRRSDIAVYRSKSDGRGALRLFVPSMERELIRRRDLELELKRALAQDELTVYYQPQFSVSGEVVVGFEALVRWIHPVQGLISPGEFIPVAEQTGLITELDMWVLRRACAQARDWGEVKLAVNLSPVDFRSHDLAGSVAAILRETGFPPQRLEIEITENLLFGNHAEAFAALSALRSTGIRIALDDFGSGYSSLGYIRRFRVDTIKIDRSFTQNISQSDDAAAIIDCVVRLARALAITVTAEGVETRDQLRYLQSVGCHYVQGFLLASPVPFSSIDRYLERAKRPDSARHPRLVN</sequence>
<proteinExistence type="predicted"/>
<dbReference type="InterPro" id="IPR035919">
    <property type="entry name" value="EAL_sf"/>
</dbReference>
<dbReference type="EMBL" id="JACICD010000003">
    <property type="protein sequence ID" value="MBB3771115.1"/>
    <property type="molecule type" value="Genomic_DNA"/>
</dbReference>
<evidence type="ECO:0000259" key="3">
    <source>
        <dbReference type="PROSITE" id="PS50883"/>
    </source>
</evidence>
<keyword evidence="2" id="KW-0812">Transmembrane</keyword>
<gene>
    <name evidence="5" type="ORF">FHS55_001714</name>
</gene>
<evidence type="ECO:0000259" key="4">
    <source>
        <dbReference type="PROSITE" id="PS50887"/>
    </source>
</evidence>
<dbReference type="Gene3D" id="3.20.20.450">
    <property type="entry name" value="EAL domain"/>
    <property type="match status" value="1"/>
</dbReference>
<dbReference type="InterPro" id="IPR007892">
    <property type="entry name" value="CHASE4"/>
</dbReference>
<keyword evidence="2" id="KW-0472">Membrane</keyword>